<evidence type="ECO:0008006" key="6">
    <source>
        <dbReference type="Google" id="ProtNLM"/>
    </source>
</evidence>
<dbReference type="InterPro" id="IPR032379">
    <property type="entry name" value="DUF4874"/>
</dbReference>
<name>A0A1F7IM07_9BACT</name>
<dbReference type="InterPro" id="IPR032267">
    <property type="entry name" value="DUF4832"/>
</dbReference>
<comment type="caution">
    <text evidence="4">The sequence shown here is derived from an EMBL/GenBank/DDBJ whole genome shotgun (WGS) entry which is preliminary data.</text>
</comment>
<accession>A0A1F7IM07</accession>
<reference evidence="4 5" key="1">
    <citation type="journal article" date="2016" name="Nat. Commun.">
        <title>Thousands of microbial genomes shed light on interconnected biogeochemical processes in an aquifer system.</title>
        <authorList>
            <person name="Anantharaman K."/>
            <person name="Brown C.T."/>
            <person name="Hug L.A."/>
            <person name="Sharon I."/>
            <person name="Castelle C.J."/>
            <person name="Probst A.J."/>
            <person name="Thomas B.C."/>
            <person name="Singh A."/>
            <person name="Wilkins M.J."/>
            <person name="Karaoz U."/>
            <person name="Brodie E.L."/>
            <person name="Williams K.H."/>
            <person name="Hubbard S.S."/>
            <person name="Banfield J.F."/>
        </authorList>
    </citation>
    <scope>NUCLEOTIDE SEQUENCE [LARGE SCALE GENOMIC DNA]</scope>
</reference>
<evidence type="ECO:0000313" key="4">
    <source>
        <dbReference type="EMBL" id="OGK44414.1"/>
    </source>
</evidence>
<proteinExistence type="predicted"/>
<dbReference type="InterPro" id="IPR036439">
    <property type="entry name" value="Dockerin_dom_sf"/>
</dbReference>
<sequence length="703" mass="77914">MVSRVKKRIWLTLVIFSFYLGLVFITRQILISKKAKDQASAAALLVETVYQISNDDFANPERGFMKQSSIYLDQAFDPSKISALQASDTIVWVYFRLDNYRDPRDGVGVTVTNYQAKPLESLGSRRGLDTVQATFDEARNKGLKLVIRFIYNFGPHSNSDPMQVNPDVPLSAALAHINQLKPLLIKNADVILAVQVGFVGHFGEWHSSKYLNDLNTRKQIVDALLQSVPKDRMLMLRYPRYKQLWYGGPITETNAYNQSDVTRIGLHDDAFLRDDNDGGTFRSTVWGTKITTYCDGYPTGEIQCWRDYVNRDSLFSPVGGEAGTQSSTPSQLAYCPNALTQLSNMHWSFINNGYSKVVLDTWVNQGCMPEIRQRLGYRFLLNRVSISQQVAPGGVLGFHMELENKGFASLFNPRPAILILKGNNNSYQREIPLTGIDPRKWLPGQVSKVDLNIPVPSDAPNGTYSLYLWLPDSTTSLRTRPQYAVRFANQNVWQPTTGFNLLVNNLIVGGNPITPTPTPTGSPTSAKLRFKIVLPDIASQTTNISSSFVQIEARDGTSQVSTSTINLSRSGNYFQTTSDVLLNITQSKTYSIFIKTRIGIGRLFNAVSLTQSQTLDCALTSNPSCGELITQRDSKPLLSGDTDGFNLQSGSFNKIDSADLQTLASQFNSPPPTAGSSSDFNLDGQVNITDLEILGRNYGSSGD</sequence>
<gene>
    <name evidence="4" type="ORF">A3B40_02675</name>
</gene>
<protein>
    <recommendedName>
        <fullName evidence="6">Dockerin domain-containing protein</fullName>
    </recommendedName>
</protein>
<evidence type="ECO:0000259" key="3">
    <source>
        <dbReference type="Pfam" id="PF16173"/>
    </source>
</evidence>
<keyword evidence="1" id="KW-0472">Membrane</keyword>
<evidence type="ECO:0000313" key="5">
    <source>
        <dbReference type="Proteomes" id="UP000178040"/>
    </source>
</evidence>
<evidence type="ECO:0000256" key="1">
    <source>
        <dbReference type="SAM" id="Phobius"/>
    </source>
</evidence>
<keyword evidence="1" id="KW-0812">Transmembrane</keyword>
<evidence type="ECO:0000259" key="2">
    <source>
        <dbReference type="Pfam" id="PF16116"/>
    </source>
</evidence>
<organism evidence="4 5">
    <name type="scientific">Candidatus Roizmanbacteria bacterium RIFCSPLOWO2_01_FULL_37_16</name>
    <dbReference type="NCBI Taxonomy" id="1802058"/>
    <lineage>
        <taxon>Bacteria</taxon>
        <taxon>Candidatus Roizmaniibacteriota</taxon>
    </lineage>
</organism>
<dbReference type="AlphaFoldDB" id="A0A1F7IM07"/>
<dbReference type="Pfam" id="PF16173">
    <property type="entry name" value="DUF4874"/>
    <property type="match status" value="1"/>
</dbReference>
<dbReference type="Proteomes" id="UP000178040">
    <property type="component" value="Unassembled WGS sequence"/>
</dbReference>
<feature type="domain" description="DUF4832" evidence="2">
    <location>
        <begin position="263"/>
        <end position="489"/>
    </location>
</feature>
<dbReference type="Pfam" id="PF16116">
    <property type="entry name" value="DUF4832"/>
    <property type="match status" value="1"/>
</dbReference>
<dbReference type="Gene3D" id="1.10.1330.10">
    <property type="entry name" value="Dockerin domain"/>
    <property type="match status" value="1"/>
</dbReference>
<dbReference type="SUPFAM" id="SSF63446">
    <property type="entry name" value="Type I dockerin domain"/>
    <property type="match status" value="1"/>
</dbReference>
<dbReference type="EMBL" id="MGAI01000028">
    <property type="protein sequence ID" value="OGK44414.1"/>
    <property type="molecule type" value="Genomic_DNA"/>
</dbReference>
<keyword evidence="1" id="KW-1133">Transmembrane helix</keyword>
<feature type="transmembrane region" description="Helical" evidence="1">
    <location>
        <begin position="9"/>
        <end position="30"/>
    </location>
</feature>
<feature type="domain" description="DUF4874" evidence="3">
    <location>
        <begin position="110"/>
        <end position="241"/>
    </location>
</feature>
<dbReference type="GO" id="GO:0000272">
    <property type="term" value="P:polysaccharide catabolic process"/>
    <property type="evidence" value="ECO:0007669"/>
    <property type="project" value="InterPro"/>
</dbReference>